<name>A0ACC1CZE0_9NEOP</name>
<organism evidence="1 2">
    <name type="scientific">Dendrolimus kikuchii</name>
    <dbReference type="NCBI Taxonomy" id="765133"/>
    <lineage>
        <taxon>Eukaryota</taxon>
        <taxon>Metazoa</taxon>
        <taxon>Ecdysozoa</taxon>
        <taxon>Arthropoda</taxon>
        <taxon>Hexapoda</taxon>
        <taxon>Insecta</taxon>
        <taxon>Pterygota</taxon>
        <taxon>Neoptera</taxon>
        <taxon>Endopterygota</taxon>
        <taxon>Lepidoptera</taxon>
        <taxon>Glossata</taxon>
        <taxon>Ditrysia</taxon>
        <taxon>Bombycoidea</taxon>
        <taxon>Lasiocampidae</taxon>
        <taxon>Dendrolimus</taxon>
    </lineage>
</organism>
<dbReference type="Proteomes" id="UP000824533">
    <property type="component" value="Linkage Group LG12"/>
</dbReference>
<comment type="caution">
    <text evidence="1">The sequence shown here is derived from an EMBL/GenBank/DDBJ whole genome shotgun (WGS) entry which is preliminary data.</text>
</comment>
<accession>A0ACC1CZE0</accession>
<dbReference type="EMBL" id="CM034398">
    <property type="protein sequence ID" value="KAJ0177064.1"/>
    <property type="molecule type" value="Genomic_DNA"/>
</dbReference>
<evidence type="ECO:0000313" key="2">
    <source>
        <dbReference type="Proteomes" id="UP000824533"/>
    </source>
</evidence>
<evidence type="ECO:0000313" key="1">
    <source>
        <dbReference type="EMBL" id="KAJ0177064.1"/>
    </source>
</evidence>
<gene>
    <name evidence="1" type="ORF">K1T71_007073</name>
</gene>
<proteinExistence type="predicted"/>
<reference evidence="1 2" key="1">
    <citation type="journal article" date="2021" name="Front. Genet.">
        <title>Chromosome-Level Genome Assembly Reveals Significant Gene Expansion in the Toll and IMD Signaling Pathways of Dendrolimus kikuchii.</title>
        <authorList>
            <person name="Zhou J."/>
            <person name="Wu P."/>
            <person name="Xiong Z."/>
            <person name="Liu N."/>
            <person name="Zhao N."/>
            <person name="Ji M."/>
            <person name="Qiu Y."/>
            <person name="Yang B."/>
        </authorList>
    </citation>
    <scope>NUCLEOTIDE SEQUENCE [LARGE SCALE GENOMIC DNA]</scope>
    <source>
        <strain evidence="1">Ann1</strain>
    </source>
</reference>
<sequence>MVDSSEDHREAAIACTHTTLVVKPPEAVGHADLPPNLVADFPANFEIPTGHYDEFQVTKENIQIIVSFVMFVMLGTICAKGFLA</sequence>
<keyword evidence="2" id="KW-1185">Reference proteome</keyword>
<protein>
    <submittedName>
        <fullName evidence="1">Uncharacterized protein</fullName>
    </submittedName>
</protein>